<evidence type="ECO:0000256" key="7">
    <source>
        <dbReference type="ARBA" id="ARBA00023136"/>
    </source>
</evidence>
<dbReference type="GO" id="GO:0033214">
    <property type="term" value="P:siderophore-iron import into cell"/>
    <property type="evidence" value="ECO:0007669"/>
    <property type="project" value="TreeGrafter"/>
</dbReference>
<feature type="transmembrane region" description="Helical" evidence="8">
    <location>
        <begin position="77"/>
        <end position="99"/>
    </location>
</feature>
<dbReference type="PANTHER" id="PTHR30472">
    <property type="entry name" value="FERRIC ENTEROBACTIN TRANSPORT SYSTEM PERMEASE PROTEIN"/>
    <property type="match status" value="1"/>
</dbReference>
<feature type="transmembrane region" description="Helical" evidence="8">
    <location>
        <begin position="105"/>
        <end position="126"/>
    </location>
</feature>
<evidence type="ECO:0000313" key="9">
    <source>
        <dbReference type="EMBL" id="REF69567.1"/>
    </source>
</evidence>
<dbReference type="Proteomes" id="UP000256941">
    <property type="component" value="Unassembled WGS sequence"/>
</dbReference>
<feature type="transmembrane region" description="Helical" evidence="8">
    <location>
        <begin position="267"/>
        <end position="287"/>
    </location>
</feature>
<gene>
    <name evidence="9" type="ORF">BDD41_2277</name>
</gene>
<evidence type="ECO:0000256" key="5">
    <source>
        <dbReference type="ARBA" id="ARBA00022692"/>
    </source>
</evidence>
<evidence type="ECO:0000256" key="6">
    <source>
        <dbReference type="ARBA" id="ARBA00022989"/>
    </source>
</evidence>
<evidence type="ECO:0000256" key="1">
    <source>
        <dbReference type="ARBA" id="ARBA00004651"/>
    </source>
</evidence>
<dbReference type="RefSeq" id="WP_116221834.1">
    <property type="nucleotide sequence ID" value="NZ_CP038197.1"/>
</dbReference>
<dbReference type="Pfam" id="PF01032">
    <property type="entry name" value="FecCD"/>
    <property type="match status" value="1"/>
</dbReference>
<keyword evidence="3" id="KW-0813">Transport</keyword>
<organism evidence="9 10">
    <name type="scientific">Paracoccus versutus</name>
    <name type="common">Thiobacillus versutus</name>
    <dbReference type="NCBI Taxonomy" id="34007"/>
    <lineage>
        <taxon>Bacteria</taxon>
        <taxon>Pseudomonadati</taxon>
        <taxon>Pseudomonadota</taxon>
        <taxon>Alphaproteobacteria</taxon>
        <taxon>Rhodobacterales</taxon>
        <taxon>Paracoccaceae</taxon>
        <taxon>Paracoccus</taxon>
    </lineage>
</organism>
<feature type="transmembrane region" description="Helical" evidence="8">
    <location>
        <begin position="293"/>
        <end position="314"/>
    </location>
</feature>
<comment type="caution">
    <text evidence="9">The sequence shown here is derived from an EMBL/GenBank/DDBJ whole genome shotgun (WGS) entry which is preliminary data.</text>
</comment>
<reference evidence="9 10" key="1">
    <citation type="submission" date="2018-08" db="EMBL/GenBank/DDBJ databases">
        <title>Genomic Encyclopedia of Archaeal and Bacterial Type Strains, Phase II (KMG-II): from individual species to whole genera.</title>
        <authorList>
            <person name="Goeker M."/>
        </authorList>
    </citation>
    <scope>NUCLEOTIDE SEQUENCE [LARGE SCALE GENOMIC DNA]</scope>
    <source>
        <strain evidence="9 10">DSM 17099</strain>
    </source>
</reference>
<dbReference type="Gene3D" id="1.10.3470.10">
    <property type="entry name" value="ABC transporter involved in vitamin B12 uptake, BtuC"/>
    <property type="match status" value="1"/>
</dbReference>
<dbReference type="GO" id="GO:0022857">
    <property type="term" value="F:transmembrane transporter activity"/>
    <property type="evidence" value="ECO:0007669"/>
    <property type="project" value="InterPro"/>
</dbReference>
<feature type="transmembrane region" description="Helical" evidence="8">
    <location>
        <begin position="45"/>
        <end position="65"/>
    </location>
</feature>
<keyword evidence="4" id="KW-1003">Cell membrane</keyword>
<proteinExistence type="inferred from homology"/>
<dbReference type="GO" id="GO:0005886">
    <property type="term" value="C:plasma membrane"/>
    <property type="evidence" value="ECO:0007669"/>
    <property type="project" value="UniProtKB-SubCell"/>
</dbReference>
<dbReference type="InterPro" id="IPR037294">
    <property type="entry name" value="ABC_BtuC-like"/>
</dbReference>
<protein>
    <submittedName>
        <fullName evidence="9">Iron complex transport system permease protein</fullName>
    </submittedName>
</protein>
<evidence type="ECO:0000313" key="10">
    <source>
        <dbReference type="Proteomes" id="UP000256941"/>
    </source>
</evidence>
<comment type="subcellular location">
    <subcellularLocation>
        <location evidence="1">Cell membrane</location>
        <topology evidence="1">Multi-pass membrane protein</topology>
    </subcellularLocation>
</comment>
<accession>A0A3D9XGD2</accession>
<dbReference type="InterPro" id="IPR000522">
    <property type="entry name" value="ABC_transptr_permease_BtuC"/>
</dbReference>
<keyword evidence="6 8" id="KW-1133">Transmembrane helix</keyword>
<keyword evidence="7 8" id="KW-0472">Membrane</keyword>
<feature type="transmembrane region" description="Helical" evidence="8">
    <location>
        <begin position="171"/>
        <end position="197"/>
    </location>
</feature>
<feature type="transmembrane region" description="Helical" evidence="8">
    <location>
        <begin position="133"/>
        <end position="151"/>
    </location>
</feature>
<dbReference type="AlphaFoldDB" id="A0A3D9XGD2"/>
<name>A0A3D9XGD2_PARVE</name>
<sequence>MPHERRARLALLVLGLLALSAILAFMTLGARGNWGFVLPFRGRKLLGLLLVGHAVACSTVLFQTVTANRILTPAIMGFDSLFVLCSTVLVALFGSAAVAGLDPRLVFGLNVLLMVGASMALYLWLFGGEERSLHRLLLIGVVFGIFLRMLAEFVQRLLDPNEFMVLSDMLFASFGTIPPTLLGIAAAAVAGVTLWLVPRLSRLDVIALGRPVAVNLGIRWRSEVLSVLAAVSVLVAVSAALVGPVLFFGLIAASLAHLAVGQSAHRYLLPAASLVGIILLVGGQTVLERVFAFNTALGILVEFAGGITFIALLIGKGRR</sequence>
<dbReference type="SUPFAM" id="SSF81345">
    <property type="entry name" value="ABC transporter involved in vitamin B12 uptake, BtuC"/>
    <property type="match status" value="1"/>
</dbReference>
<comment type="similarity">
    <text evidence="2">Belongs to the binding-protein-dependent transport system permease family. FecCD subfamily.</text>
</comment>
<dbReference type="EMBL" id="QTUJ01000002">
    <property type="protein sequence ID" value="REF69567.1"/>
    <property type="molecule type" value="Genomic_DNA"/>
</dbReference>
<evidence type="ECO:0000256" key="8">
    <source>
        <dbReference type="SAM" id="Phobius"/>
    </source>
</evidence>
<evidence type="ECO:0000256" key="4">
    <source>
        <dbReference type="ARBA" id="ARBA00022475"/>
    </source>
</evidence>
<evidence type="ECO:0000256" key="3">
    <source>
        <dbReference type="ARBA" id="ARBA00022448"/>
    </source>
</evidence>
<dbReference type="PANTHER" id="PTHR30472:SF19">
    <property type="entry name" value="PETROBACTIN IMPORT SYSTEM PERMEASE PROTEIN YCLO"/>
    <property type="match status" value="1"/>
</dbReference>
<keyword evidence="5 8" id="KW-0812">Transmembrane</keyword>
<evidence type="ECO:0000256" key="2">
    <source>
        <dbReference type="ARBA" id="ARBA00007935"/>
    </source>
</evidence>